<accession>A0A921GRZ6</accession>
<dbReference type="Proteomes" id="UP000775129">
    <property type="component" value="Unassembled WGS sequence"/>
</dbReference>
<proteinExistence type="predicted"/>
<comment type="caution">
    <text evidence="1">The sequence shown here is derived from an EMBL/GenBank/DDBJ whole genome shotgun (WGS) entry which is preliminary data.</text>
</comment>
<evidence type="ECO:0000313" key="2">
    <source>
        <dbReference type="Proteomes" id="UP000775129"/>
    </source>
</evidence>
<reference evidence="1" key="2">
    <citation type="submission" date="2021-09" db="EMBL/GenBank/DDBJ databases">
        <authorList>
            <person name="Gilroy R."/>
        </authorList>
    </citation>
    <scope>NUCLEOTIDE SEQUENCE</scope>
    <source>
        <strain evidence="1">1647</strain>
    </source>
</reference>
<reference evidence="1" key="1">
    <citation type="journal article" date="2021" name="PeerJ">
        <title>Extensive microbial diversity within the chicken gut microbiome revealed by metagenomics and culture.</title>
        <authorList>
            <person name="Gilroy R."/>
            <person name="Ravi A."/>
            <person name="Getino M."/>
            <person name="Pursley I."/>
            <person name="Horton D.L."/>
            <person name="Alikhan N.F."/>
            <person name="Baker D."/>
            <person name="Gharbi K."/>
            <person name="Hall N."/>
            <person name="Watson M."/>
            <person name="Adriaenssens E.M."/>
            <person name="Foster-Nyarko E."/>
            <person name="Jarju S."/>
            <person name="Secka A."/>
            <person name="Antonio M."/>
            <person name="Oren A."/>
            <person name="Chaudhuri R.R."/>
            <person name="La Ragione R."/>
            <person name="Hildebrand F."/>
            <person name="Pallen M.J."/>
        </authorList>
    </citation>
    <scope>NUCLEOTIDE SEQUENCE</scope>
    <source>
        <strain evidence="1">1647</strain>
    </source>
</reference>
<organism evidence="1 2">
    <name type="scientific">Brachybacterium paraconglomeratum</name>
    <dbReference type="NCBI Taxonomy" id="173362"/>
    <lineage>
        <taxon>Bacteria</taxon>
        <taxon>Bacillati</taxon>
        <taxon>Actinomycetota</taxon>
        <taxon>Actinomycetes</taxon>
        <taxon>Micrococcales</taxon>
        <taxon>Dermabacteraceae</taxon>
        <taxon>Brachybacterium</taxon>
    </lineage>
</organism>
<sequence length="212" mass="23567">MAFVTDNIETDNRLVLKHGNKILALADYDQPPVEELFTSEGEPTPLPDYFRQMGYVTTDGVTQGNDVSSTDTNMDQDVEPVRSDIESIARTLAATFGEANAWVNGLYHGLPVSEWPESKSAAWDYSFGEVSDPPFYRLLMLTQDGTGSQTKYRVEQAYRAKVTNLGERTLSRADAEGFQFTFGLYKDPATNLTYRRAQNGPFYLPAEPPVGG</sequence>
<evidence type="ECO:0000313" key="1">
    <source>
        <dbReference type="EMBL" id="HJF51269.1"/>
    </source>
</evidence>
<dbReference type="AlphaFoldDB" id="A0A921GRZ6"/>
<name>A0A921GRZ6_9MICO</name>
<dbReference type="EMBL" id="DYWO01000474">
    <property type="protein sequence ID" value="HJF51269.1"/>
    <property type="molecule type" value="Genomic_DNA"/>
</dbReference>
<protein>
    <recommendedName>
        <fullName evidence="3">Phage tail protein</fullName>
    </recommendedName>
</protein>
<gene>
    <name evidence="1" type="ORF">K8W24_16015</name>
</gene>
<evidence type="ECO:0008006" key="3">
    <source>
        <dbReference type="Google" id="ProtNLM"/>
    </source>
</evidence>